<reference evidence="2" key="1">
    <citation type="submission" date="2020-01" db="EMBL/GenBank/DDBJ databases">
        <authorList>
            <person name="Mishra B."/>
        </authorList>
    </citation>
    <scope>NUCLEOTIDE SEQUENCE [LARGE SCALE GENOMIC DNA]</scope>
</reference>
<gene>
    <name evidence="2" type="ORF">MERR_LOCUS5504</name>
</gene>
<dbReference type="Pfam" id="PF00646">
    <property type="entry name" value="F-box"/>
    <property type="match status" value="1"/>
</dbReference>
<evidence type="ECO:0000259" key="1">
    <source>
        <dbReference type="Pfam" id="PF00646"/>
    </source>
</evidence>
<evidence type="ECO:0000313" key="2">
    <source>
        <dbReference type="EMBL" id="CAA7018269.1"/>
    </source>
</evidence>
<protein>
    <recommendedName>
        <fullName evidence="1">F-box domain-containing protein</fullName>
    </recommendedName>
</protein>
<comment type="caution">
    <text evidence="2">The sequence shown here is derived from an EMBL/GenBank/DDBJ whole genome shotgun (WGS) entry which is preliminary data.</text>
</comment>
<accession>A0A6D2HWB1</accession>
<evidence type="ECO:0000313" key="3">
    <source>
        <dbReference type="Proteomes" id="UP000467841"/>
    </source>
</evidence>
<dbReference type="AlphaFoldDB" id="A0A6D2HWB1"/>
<sequence length="147" mass="17005">MSDLLADLVEEILSRVPAKSLSRFRSTCKRFNEEHFCKAPKQSYILIMKEYRLWSMSVDLNIVPPSIGLEVYLTYLIPILNLVRRLFQLSEKNNSQCSYQNINNARCSIKVSNMEMWVTNKIDTEAATTAALSWSKCFKAGKMLVQW</sequence>
<dbReference type="OrthoDB" id="1631251at2759"/>
<proteinExistence type="predicted"/>
<dbReference type="EMBL" id="CACVBM020000366">
    <property type="protein sequence ID" value="CAA7018269.1"/>
    <property type="molecule type" value="Genomic_DNA"/>
</dbReference>
<dbReference type="Proteomes" id="UP000467841">
    <property type="component" value="Unassembled WGS sequence"/>
</dbReference>
<dbReference type="SUPFAM" id="SSF81383">
    <property type="entry name" value="F-box domain"/>
    <property type="match status" value="1"/>
</dbReference>
<keyword evidence="3" id="KW-1185">Reference proteome</keyword>
<organism evidence="2 3">
    <name type="scientific">Microthlaspi erraticum</name>
    <dbReference type="NCBI Taxonomy" id="1685480"/>
    <lineage>
        <taxon>Eukaryota</taxon>
        <taxon>Viridiplantae</taxon>
        <taxon>Streptophyta</taxon>
        <taxon>Embryophyta</taxon>
        <taxon>Tracheophyta</taxon>
        <taxon>Spermatophyta</taxon>
        <taxon>Magnoliopsida</taxon>
        <taxon>eudicotyledons</taxon>
        <taxon>Gunneridae</taxon>
        <taxon>Pentapetalae</taxon>
        <taxon>rosids</taxon>
        <taxon>malvids</taxon>
        <taxon>Brassicales</taxon>
        <taxon>Brassicaceae</taxon>
        <taxon>Coluteocarpeae</taxon>
        <taxon>Microthlaspi</taxon>
    </lineage>
</organism>
<dbReference type="InterPro" id="IPR036047">
    <property type="entry name" value="F-box-like_dom_sf"/>
</dbReference>
<dbReference type="InterPro" id="IPR001810">
    <property type="entry name" value="F-box_dom"/>
</dbReference>
<feature type="domain" description="F-box" evidence="1">
    <location>
        <begin position="2"/>
        <end position="32"/>
    </location>
</feature>
<name>A0A6D2HWB1_9BRAS</name>